<protein>
    <submittedName>
        <fullName evidence="3">Carboxylesterase</fullName>
        <ecNumber evidence="3">3.1.1.1</ecNumber>
    </submittedName>
</protein>
<dbReference type="InterPro" id="IPR029058">
    <property type="entry name" value="AB_hydrolase_fold"/>
</dbReference>
<proteinExistence type="predicted"/>
<name>A0ABT9ZTT7_9BACI</name>
<dbReference type="Gene3D" id="3.40.50.1820">
    <property type="entry name" value="alpha/beta hydrolase"/>
    <property type="match status" value="1"/>
</dbReference>
<dbReference type="SUPFAM" id="SSF53474">
    <property type="entry name" value="alpha/beta-Hydrolases"/>
    <property type="match status" value="1"/>
</dbReference>
<keyword evidence="1 3" id="KW-0378">Hydrolase</keyword>
<accession>A0ABT9ZTT7</accession>
<dbReference type="Pfam" id="PF12146">
    <property type="entry name" value="Hydrolase_4"/>
    <property type="match status" value="1"/>
</dbReference>
<gene>
    <name evidence="3" type="ORF">J2S74_001993</name>
</gene>
<sequence>MMKVTQPRPFTFEAGKRAVLLLHGFTGNSADVRMLARFLEKKGYTSHAPQYKGHAVPPEELVKYGPDDWWEDVQAGYNHLKELGYDEIAVGGLSLGGVFSLKVGYTLPVKGIIPMCAPVNIKGEEEMHQGVLDYARKYKRHEKKPEEQIEQEMKEFEGTPLPTIRQLQKFNKDVRANIDMIYAPTLVVQARHDEMIDTNSANIIYEEIQSDLKELNWYEESGHVITLDKERDQLHEDVYAFLEKLDWTV</sequence>
<keyword evidence="4" id="KW-1185">Reference proteome</keyword>
<dbReference type="PANTHER" id="PTHR43798">
    <property type="entry name" value="MONOACYLGLYCEROL LIPASE"/>
    <property type="match status" value="1"/>
</dbReference>
<dbReference type="Proteomes" id="UP001230005">
    <property type="component" value="Unassembled WGS sequence"/>
</dbReference>
<reference evidence="3 4" key="1">
    <citation type="submission" date="2023-07" db="EMBL/GenBank/DDBJ databases">
        <title>Genomic Encyclopedia of Type Strains, Phase IV (KMG-IV): sequencing the most valuable type-strain genomes for metagenomic binning, comparative biology and taxonomic classification.</title>
        <authorList>
            <person name="Goeker M."/>
        </authorList>
    </citation>
    <scope>NUCLEOTIDE SEQUENCE [LARGE SCALE GENOMIC DNA]</scope>
    <source>
        <strain evidence="3 4">DSM 9768</strain>
    </source>
</reference>
<dbReference type="PIRSF" id="PIRSF017388">
    <property type="entry name" value="Esterase_lipase"/>
    <property type="match status" value="1"/>
</dbReference>
<dbReference type="EMBL" id="JAUSUG010000006">
    <property type="protein sequence ID" value="MDQ0254614.1"/>
    <property type="molecule type" value="Genomic_DNA"/>
</dbReference>
<dbReference type="GO" id="GO:0106435">
    <property type="term" value="F:carboxylesterase activity"/>
    <property type="evidence" value="ECO:0007669"/>
    <property type="project" value="UniProtKB-EC"/>
</dbReference>
<evidence type="ECO:0000313" key="3">
    <source>
        <dbReference type="EMBL" id="MDQ0254614.1"/>
    </source>
</evidence>
<dbReference type="InterPro" id="IPR022742">
    <property type="entry name" value="Hydrolase_4"/>
</dbReference>
<evidence type="ECO:0000256" key="1">
    <source>
        <dbReference type="ARBA" id="ARBA00022801"/>
    </source>
</evidence>
<evidence type="ECO:0000259" key="2">
    <source>
        <dbReference type="Pfam" id="PF12146"/>
    </source>
</evidence>
<dbReference type="InterPro" id="IPR012354">
    <property type="entry name" value="Esterase_lipase"/>
</dbReference>
<organism evidence="3 4">
    <name type="scientific">Evansella vedderi</name>
    <dbReference type="NCBI Taxonomy" id="38282"/>
    <lineage>
        <taxon>Bacteria</taxon>
        <taxon>Bacillati</taxon>
        <taxon>Bacillota</taxon>
        <taxon>Bacilli</taxon>
        <taxon>Bacillales</taxon>
        <taxon>Bacillaceae</taxon>
        <taxon>Evansella</taxon>
    </lineage>
</organism>
<dbReference type="EC" id="3.1.1.1" evidence="3"/>
<dbReference type="RefSeq" id="WP_307324779.1">
    <property type="nucleotide sequence ID" value="NZ_JAUSUG010000006.1"/>
</dbReference>
<comment type="caution">
    <text evidence="3">The sequence shown here is derived from an EMBL/GenBank/DDBJ whole genome shotgun (WGS) entry which is preliminary data.</text>
</comment>
<dbReference type="PANTHER" id="PTHR43798:SF31">
    <property type="entry name" value="AB HYDROLASE SUPERFAMILY PROTEIN YCLE"/>
    <property type="match status" value="1"/>
</dbReference>
<dbReference type="InterPro" id="IPR050266">
    <property type="entry name" value="AB_hydrolase_sf"/>
</dbReference>
<feature type="domain" description="Serine aminopeptidase S33" evidence="2">
    <location>
        <begin position="16"/>
        <end position="230"/>
    </location>
</feature>
<evidence type="ECO:0000313" key="4">
    <source>
        <dbReference type="Proteomes" id="UP001230005"/>
    </source>
</evidence>